<dbReference type="SUPFAM" id="SSF52374">
    <property type="entry name" value="Nucleotidylyl transferase"/>
    <property type="match status" value="1"/>
</dbReference>
<feature type="binding site" evidence="8">
    <location>
        <position position="61"/>
    </location>
    <ligand>
        <name>beta-alanine</name>
        <dbReference type="ChEBI" id="CHEBI:57966"/>
    </ligand>
</feature>
<keyword evidence="10" id="KW-1185">Reference proteome</keyword>
<comment type="pathway">
    <text evidence="1 8">Cofactor biosynthesis; (R)-pantothenate biosynthesis; (R)-pantothenate from (R)-pantoate and beta-alanine: step 1/1.</text>
</comment>
<comment type="subunit">
    <text evidence="8">Homodimer.</text>
</comment>
<gene>
    <name evidence="8" type="primary">panC</name>
    <name evidence="9" type="ORF">COP05_06580</name>
</gene>
<evidence type="ECO:0000313" key="9">
    <source>
        <dbReference type="EMBL" id="ATH96783.1"/>
    </source>
</evidence>
<dbReference type="InterPro" id="IPR042176">
    <property type="entry name" value="Pantoate_ligase_C"/>
</dbReference>
<evidence type="ECO:0000256" key="6">
    <source>
        <dbReference type="ARBA" id="ARBA00022840"/>
    </source>
</evidence>
<feature type="active site" description="Proton donor" evidence="8">
    <location>
        <position position="37"/>
    </location>
</feature>
<evidence type="ECO:0000256" key="7">
    <source>
        <dbReference type="ARBA" id="ARBA00048258"/>
    </source>
</evidence>
<reference evidence="9 10" key="1">
    <citation type="journal article" date="2016" name="Int. J. Syst. Evol. Microbiol.">
        <title>Dermabacter jinjuensis sp. nov., a novel species of the genus Dermabacter isolated from a clinical specimen.</title>
        <authorList>
            <person name="Park Y.K."/>
            <person name="Lee K.M."/>
            <person name="Lee W.K."/>
            <person name="Cho M.J."/>
            <person name="Lee H.S."/>
            <person name="Cho Y.G."/>
            <person name="Lee Y.C."/>
            <person name="Lee W.K."/>
            <person name="Seong W.K."/>
            <person name="Hwang K.J."/>
        </authorList>
    </citation>
    <scope>NUCLEOTIDE SEQUENCE [LARGE SCALE GENOMIC DNA]</scope>
    <source>
        <strain evidence="9 10">32T</strain>
    </source>
</reference>
<dbReference type="Gene3D" id="3.30.1300.10">
    <property type="entry name" value="Pantoate-beta-alanine ligase, C-terminal domain"/>
    <property type="match status" value="1"/>
</dbReference>
<dbReference type="PANTHER" id="PTHR21299:SF1">
    <property type="entry name" value="PANTOATE--BETA-ALANINE LIGASE"/>
    <property type="match status" value="1"/>
</dbReference>
<dbReference type="NCBIfam" id="TIGR00018">
    <property type="entry name" value="panC"/>
    <property type="match status" value="1"/>
</dbReference>
<dbReference type="NCBIfam" id="TIGR00125">
    <property type="entry name" value="cyt_tran_rel"/>
    <property type="match status" value="1"/>
</dbReference>
<comment type="miscellaneous">
    <text evidence="8">The reaction proceeds by a bi uni uni bi ping pong mechanism.</text>
</comment>
<dbReference type="InterPro" id="IPR014729">
    <property type="entry name" value="Rossmann-like_a/b/a_fold"/>
</dbReference>
<dbReference type="PANTHER" id="PTHR21299">
    <property type="entry name" value="CYTIDYLATE KINASE/PANTOATE-BETA-ALANINE LIGASE"/>
    <property type="match status" value="1"/>
</dbReference>
<feature type="binding site" evidence="8">
    <location>
        <position position="152"/>
    </location>
    <ligand>
        <name>(R)-pantoate</name>
        <dbReference type="ChEBI" id="CHEBI:15980"/>
    </ligand>
</feature>
<dbReference type="Gene3D" id="3.40.50.620">
    <property type="entry name" value="HUPs"/>
    <property type="match status" value="1"/>
</dbReference>
<dbReference type="EC" id="6.3.2.1" evidence="8"/>
<comment type="function">
    <text evidence="8">Catalyzes the condensation of pantoate with beta-alanine in an ATP-dependent reaction via a pantoyl-adenylate intermediate.</text>
</comment>
<comment type="subcellular location">
    <subcellularLocation>
        <location evidence="8">Cytoplasm</location>
    </subcellularLocation>
</comment>
<evidence type="ECO:0000256" key="5">
    <source>
        <dbReference type="ARBA" id="ARBA00022741"/>
    </source>
</evidence>
<keyword evidence="3 8" id="KW-0436">Ligase</keyword>
<keyword evidence="5 8" id="KW-0547">Nucleotide-binding</keyword>
<dbReference type="Proteomes" id="UP000815698">
    <property type="component" value="Chromosome"/>
</dbReference>
<organism evidence="9 10">
    <name type="scientific">Dermabacter jinjuensis</name>
    <dbReference type="NCBI Taxonomy" id="1667168"/>
    <lineage>
        <taxon>Bacteria</taxon>
        <taxon>Bacillati</taxon>
        <taxon>Actinomycetota</taxon>
        <taxon>Actinomycetes</taxon>
        <taxon>Micrococcales</taxon>
        <taxon>Dermabacteraceae</taxon>
        <taxon>Dermabacter</taxon>
    </lineage>
</organism>
<feature type="binding site" evidence="8">
    <location>
        <begin position="183"/>
        <end position="186"/>
    </location>
    <ligand>
        <name>ATP</name>
        <dbReference type="ChEBI" id="CHEBI:30616"/>
    </ligand>
</feature>
<keyword evidence="6 8" id="KW-0067">ATP-binding</keyword>
<dbReference type="GO" id="GO:0016874">
    <property type="term" value="F:ligase activity"/>
    <property type="evidence" value="ECO:0007669"/>
    <property type="project" value="UniProtKB-KW"/>
</dbReference>
<comment type="similarity">
    <text evidence="2 8">Belongs to the pantothenate synthetase family.</text>
</comment>
<comment type="catalytic activity">
    <reaction evidence="7 8">
        <text>(R)-pantoate + beta-alanine + ATP = (R)-pantothenate + AMP + diphosphate + H(+)</text>
        <dbReference type="Rhea" id="RHEA:10912"/>
        <dbReference type="ChEBI" id="CHEBI:15378"/>
        <dbReference type="ChEBI" id="CHEBI:15980"/>
        <dbReference type="ChEBI" id="CHEBI:29032"/>
        <dbReference type="ChEBI" id="CHEBI:30616"/>
        <dbReference type="ChEBI" id="CHEBI:33019"/>
        <dbReference type="ChEBI" id="CHEBI:57966"/>
        <dbReference type="ChEBI" id="CHEBI:456215"/>
        <dbReference type="EC" id="6.3.2.1"/>
    </reaction>
</comment>
<proteinExistence type="inferred from homology"/>
<feature type="binding site" evidence="8">
    <location>
        <begin position="146"/>
        <end position="149"/>
    </location>
    <ligand>
        <name>ATP</name>
        <dbReference type="ChEBI" id="CHEBI:30616"/>
    </ligand>
</feature>
<dbReference type="CDD" id="cd00560">
    <property type="entry name" value="PanC"/>
    <property type="match status" value="1"/>
</dbReference>
<sequence length="292" mass="31861">MTTLIRTVKELQAYRAGIKGKGSIALVPTMGALHEGHLSLIREARSRADHVIVSNFVNPLQFGPGEDYERYPRTLEADLELVGTLADAMFAPEASDMYPFPEPFQVDVGPIGRMLEGEIRPGHFNGVATVVLKLFLLAQPHVAVFGQKDAQQLAVIRRLVHDFNLGIEIVGVPIVREESGLARSSRNSYLSESGRADALALSGLLSQALECPTAAELLALLRTHEESSRVTWDYRLAVNPATFEEIDQAFVGEALVVLAARVEDVRLIDNALVNLAPAEAQQTTKEAHSGKY</sequence>
<name>A0ABM6PNC3_9MICO</name>
<dbReference type="Pfam" id="PF02569">
    <property type="entry name" value="Pantoate_ligase"/>
    <property type="match status" value="1"/>
</dbReference>
<accession>A0ABM6PNC3</accession>
<evidence type="ECO:0000256" key="4">
    <source>
        <dbReference type="ARBA" id="ARBA00022655"/>
    </source>
</evidence>
<keyword evidence="8" id="KW-0963">Cytoplasm</keyword>
<protein>
    <recommendedName>
        <fullName evidence="8">Pantothenate synthetase</fullName>
        <shortName evidence="8">PS</shortName>
        <ecNumber evidence="8">6.3.2.1</ecNumber>
    </recommendedName>
    <alternativeName>
        <fullName evidence="8">Pantoate--beta-alanine ligase</fullName>
    </alternativeName>
    <alternativeName>
        <fullName evidence="8">Pantoate-activating enzyme</fullName>
    </alternativeName>
</protein>
<dbReference type="InterPro" id="IPR004821">
    <property type="entry name" value="Cyt_trans-like"/>
</dbReference>
<dbReference type="InterPro" id="IPR003721">
    <property type="entry name" value="Pantoate_ligase"/>
</dbReference>
<feature type="binding site" evidence="8">
    <location>
        <position position="61"/>
    </location>
    <ligand>
        <name>(R)-pantoate</name>
        <dbReference type="ChEBI" id="CHEBI:15980"/>
    </ligand>
</feature>
<evidence type="ECO:0000256" key="8">
    <source>
        <dbReference type="HAMAP-Rule" id="MF_00158"/>
    </source>
</evidence>
<dbReference type="HAMAP" id="MF_00158">
    <property type="entry name" value="PanC"/>
    <property type="match status" value="1"/>
</dbReference>
<feature type="binding site" evidence="8">
    <location>
        <begin position="30"/>
        <end position="37"/>
    </location>
    <ligand>
        <name>ATP</name>
        <dbReference type="ChEBI" id="CHEBI:30616"/>
    </ligand>
</feature>
<evidence type="ECO:0000256" key="1">
    <source>
        <dbReference type="ARBA" id="ARBA00004990"/>
    </source>
</evidence>
<evidence type="ECO:0000256" key="3">
    <source>
        <dbReference type="ARBA" id="ARBA00022598"/>
    </source>
</evidence>
<dbReference type="RefSeq" id="WP_034372794.1">
    <property type="nucleotide sequence ID" value="NZ_CP023482.1"/>
</dbReference>
<keyword evidence="4 8" id="KW-0566">Pantothenate biosynthesis</keyword>
<evidence type="ECO:0000313" key="10">
    <source>
        <dbReference type="Proteomes" id="UP000815698"/>
    </source>
</evidence>
<feature type="binding site" evidence="8">
    <location>
        <position position="175"/>
    </location>
    <ligand>
        <name>ATP</name>
        <dbReference type="ChEBI" id="CHEBI:30616"/>
    </ligand>
</feature>
<dbReference type="EMBL" id="CP023482">
    <property type="protein sequence ID" value="ATH96783.1"/>
    <property type="molecule type" value="Genomic_DNA"/>
</dbReference>
<evidence type="ECO:0000256" key="2">
    <source>
        <dbReference type="ARBA" id="ARBA00009256"/>
    </source>
</evidence>